<evidence type="ECO:0000256" key="2">
    <source>
        <dbReference type="ARBA" id="ARBA00022475"/>
    </source>
</evidence>
<evidence type="ECO:0000256" key="1">
    <source>
        <dbReference type="ARBA" id="ARBA00004651"/>
    </source>
</evidence>
<comment type="subcellular location">
    <subcellularLocation>
        <location evidence="1">Cell membrane</location>
        <topology evidence="1">Multi-pass membrane protein</topology>
    </subcellularLocation>
</comment>
<evidence type="ECO:0000256" key="6">
    <source>
        <dbReference type="SAM" id="Phobius"/>
    </source>
</evidence>
<keyword evidence="2" id="KW-1003">Cell membrane</keyword>
<dbReference type="Pfam" id="PF06081">
    <property type="entry name" value="ArAE_1"/>
    <property type="match status" value="1"/>
</dbReference>
<dbReference type="EMBL" id="CP060286">
    <property type="protein sequence ID" value="QNK39134.1"/>
    <property type="molecule type" value="Genomic_DNA"/>
</dbReference>
<dbReference type="KEGG" id="cfem:HCR03_10075"/>
<dbReference type="AlphaFoldDB" id="A0A7G8T693"/>
<feature type="transmembrane region" description="Helical" evidence="6">
    <location>
        <begin position="66"/>
        <end position="99"/>
    </location>
</feature>
<proteinExistence type="predicted"/>
<feature type="transmembrane region" description="Helical" evidence="6">
    <location>
        <begin position="132"/>
        <end position="154"/>
    </location>
</feature>
<dbReference type="Proteomes" id="UP000515909">
    <property type="component" value="Chromosome"/>
</dbReference>
<dbReference type="RefSeq" id="WP_066650358.1">
    <property type="nucleotide sequence ID" value="NZ_CP060286.1"/>
</dbReference>
<sequence>MERFFRFFRTNLRLGLRIIKTGIAVTFCIAVSNILHLNQPFIAVIATVISMGKSIDLSVKAGKNKMIGVVIGSAVGAAFAAVLPGNAGLCGIGVILSLYLCHFFHLQSAGVLSSFSFAAVMFGAARNAPWQYALSCTGAALLGIAVAVLINLVVMPPNHALEIKKTYSELKKKTAEAIGNAAQKQTAGTKTVTEEIDRISRSVELYISEAKILRWNDEEVFRISSSIAVYRLILDELKAVEAIRLTENGESDEETRTVYQYHMKRMRELFQRAQESEQG</sequence>
<evidence type="ECO:0000256" key="3">
    <source>
        <dbReference type="ARBA" id="ARBA00022692"/>
    </source>
</evidence>
<evidence type="ECO:0000256" key="5">
    <source>
        <dbReference type="ARBA" id="ARBA00023136"/>
    </source>
</evidence>
<dbReference type="GO" id="GO:0005886">
    <property type="term" value="C:plasma membrane"/>
    <property type="evidence" value="ECO:0007669"/>
    <property type="project" value="UniProtKB-SubCell"/>
</dbReference>
<feature type="transmembrane region" description="Helical" evidence="6">
    <location>
        <begin position="105"/>
        <end position="125"/>
    </location>
</feature>
<keyword evidence="3 6" id="KW-0812">Transmembrane</keyword>
<gene>
    <name evidence="7" type="ORF">HCR03_10075</name>
</gene>
<evidence type="ECO:0000313" key="8">
    <source>
        <dbReference type="Proteomes" id="UP000515909"/>
    </source>
</evidence>
<keyword evidence="5 6" id="KW-0472">Membrane</keyword>
<dbReference type="InterPro" id="IPR010343">
    <property type="entry name" value="ArAE_1"/>
</dbReference>
<organism evidence="7 8">
    <name type="scientific">Caproicibacter fermentans</name>
    <dbReference type="NCBI Taxonomy" id="2576756"/>
    <lineage>
        <taxon>Bacteria</taxon>
        <taxon>Bacillati</taxon>
        <taxon>Bacillota</taxon>
        <taxon>Clostridia</taxon>
        <taxon>Eubacteriales</taxon>
        <taxon>Acutalibacteraceae</taxon>
        <taxon>Caproicibacter</taxon>
    </lineage>
</organism>
<accession>A0A7G8T693</accession>
<name>A0A7G8T693_9FIRM</name>
<feature type="transmembrane region" description="Helical" evidence="6">
    <location>
        <begin position="12"/>
        <end position="35"/>
    </location>
</feature>
<evidence type="ECO:0000313" key="7">
    <source>
        <dbReference type="EMBL" id="QNK39134.1"/>
    </source>
</evidence>
<feature type="transmembrane region" description="Helical" evidence="6">
    <location>
        <begin position="41"/>
        <end position="59"/>
    </location>
</feature>
<reference evidence="7 8" key="1">
    <citation type="submission" date="2020-08" db="EMBL/GenBank/DDBJ databases">
        <title>The isolate Caproiciproducens sp. 7D4C2 produces n-caproate at mildly acidic conditions from hexoses: genome and rBOX comparison with related strains and chain-elongating bacteria.</title>
        <authorList>
            <person name="Esquivel-Elizondo S."/>
            <person name="Bagci C."/>
            <person name="Temovska M."/>
            <person name="Jeon B.S."/>
            <person name="Bessarab I."/>
            <person name="Williams R.B.H."/>
            <person name="Huson D.H."/>
            <person name="Angenent L.T."/>
        </authorList>
    </citation>
    <scope>NUCLEOTIDE SEQUENCE [LARGE SCALE GENOMIC DNA]</scope>
    <source>
        <strain evidence="7 8">7D4C2</strain>
    </source>
</reference>
<keyword evidence="4 6" id="KW-1133">Transmembrane helix</keyword>
<evidence type="ECO:0000256" key="4">
    <source>
        <dbReference type="ARBA" id="ARBA00022989"/>
    </source>
</evidence>
<protein>
    <submittedName>
        <fullName evidence="7">FUSC family protein</fullName>
    </submittedName>
</protein>